<comment type="similarity">
    <text evidence="2">Belongs to the HMBS family.</text>
</comment>
<feature type="region of interest" description="Disordered" evidence="6">
    <location>
        <begin position="414"/>
        <end position="448"/>
    </location>
</feature>
<organism evidence="8 9">
    <name type="scientific">Chlamydomonas incerta</name>
    <dbReference type="NCBI Taxonomy" id="51695"/>
    <lineage>
        <taxon>Eukaryota</taxon>
        <taxon>Viridiplantae</taxon>
        <taxon>Chlorophyta</taxon>
        <taxon>core chlorophytes</taxon>
        <taxon>Chlorophyceae</taxon>
        <taxon>CS clade</taxon>
        <taxon>Chlamydomonadales</taxon>
        <taxon>Chlamydomonadaceae</taxon>
        <taxon>Chlamydomonas</taxon>
    </lineage>
</organism>
<dbReference type="AlphaFoldDB" id="A0A835TC71"/>
<comment type="caution">
    <text evidence="8">The sequence shown here is derived from an EMBL/GenBank/DDBJ whole genome shotgun (WGS) entry which is preliminary data.</text>
</comment>
<dbReference type="GO" id="GO:0005737">
    <property type="term" value="C:cytoplasm"/>
    <property type="evidence" value="ECO:0007669"/>
    <property type="project" value="TreeGrafter"/>
</dbReference>
<feature type="region of interest" description="Disordered" evidence="6">
    <location>
        <begin position="1"/>
        <end position="53"/>
    </location>
</feature>
<dbReference type="NCBIfam" id="TIGR00212">
    <property type="entry name" value="hemC"/>
    <property type="match status" value="1"/>
</dbReference>
<dbReference type="Gene3D" id="3.40.190.10">
    <property type="entry name" value="Periplasmic binding protein-like II"/>
    <property type="match status" value="2"/>
</dbReference>
<dbReference type="GO" id="GO:0006783">
    <property type="term" value="P:heme biosynthetic process"/>
    <property type="evidence" value="ECO:0007669"/>
    <property type="project" value="TreeGrafter"/>
</dbReference>
<feature type="compositionally biased region" description="Low complexity" evidence="6">
    <location>
        <begin position="435"/>
        <end position="448"/>
    </location>
</feature>
<evidence type="ECO:0000313" key="8">
    <source>
        <dbReference type="EMBL" id="KAG2436185.1"/>
    </source>
</evidence>
<dbReference type="InterPro" id="IPR000860">
    <property type="entry name" value="HemC"/>
</dbReference>
<accession>A0A835TC71</accession>
<reference evidence="8" key="1">
    <citation type="journal article" date="2020" name="bioRxiv">
        <title>Comparative genomics of Chlamydomonas.</title>
        <authorList>
            <person name="Craig R.J."/>
            <person name="Hasan A.R."/>
            <person name="Ness R.W."/>
            <person name="Keightley P.D."/>
        </authorList>
    </citation>
    <scope>NUCLEOTIDE SEQUENCE</scope>
    <source>
        <strain evidence="8">SAG 7.73</strain>
    </source>
</reference>
<evidence type="ECO:0000313" key="9">
    <source>
        <dbReference type="Proteomes" id="UP000650467"/>
    </source>
</evidence>
<evidence type="ECO:0000256" key="2">
    <source>
        <dbReference type="ARBA" id="ARBA00005638"/>
    </source>
</evidence>
<sequence>MHSLLRYKAPAASCHSSRAPNRCRKPALPRCAAPASEPGTPPASSGRSGPRPLVIATRPSKLAKEQTRQVQQLLLAAAQLNGQPLKLSTLEMTSLGDASQGVPLRSLGSGAFTEALDQAVLGRAADLAVHSLKDCPAALAPGLLLAACLPREDPRDVLIAPEATSLGELVPGSRVGTSSSRRAAQIRHSFPHLQVVQLRGNVDARLQRIRDRELSATVLAAAGLKRLGIMNSDEGLIGVPVGSATGAAVGGSGGSGDSSSGSGSGSSGGSSPGGFRASVLSTDEMLPAACQGAVGVICREDDEWVVSLLDAISHRGTALEVAAERACLAALLGGGGAGRGGAAFPAIAWACNTRHDADANTMDLDCLVADLEGKDLFRYTEFYRPVIDEVDAEALGSLYGSLLRMMAVGQGWVSEPGQEAEGQEAEAREQEQEQRGAGQQEGGAAAQE</sequence>
<feature type="domain" description="Porphobilinogen deaminase N-terminal" evidence="7">
    <location>
        <begin position="53"/>
        <end position="231"/>
    </location>
</feature>
<gene>
    <name evidence="8" type="ORF">HXX76_006497</name>
</gene>
<dbReference type="FunFam" id="3.40.190.10:FF:000005">
    <property type="entry name" value="Porphobilinogen deaminase"/>
    <property type="match status" value="1"/>
</dbReference>
<dbReference type="EC" id="2.5.1.61" evidence="3"/>
<protein>
    <recommendedName>
        <fullName evidence="3">hydroxymethylbilane synthase</fullName>
        <ecNumber evidence="3">2.5.1.61</ecNumber>
    </recommendedName>
</protein>
<keyword evidence="4" id="KW-0808">Transferase</keyword>
<dbReference type="PANTHER" id="PTHR11557">
    <property type="entry name" value="PORPHOBILINOGEN DEAMINASE"/>
    <property type="match status" value="1"/>
</dbReference>
<evidence type="ECO:0000256" key="1">
    <source>
        <dbReference type="ARBA" id="ARBA00001916"/>
    </source>
</evidence>
<dbReference type="PANTHER" id="PTHR11557:SF0">
    <property type="entry name" value="PORPHOBILINOGEN DEAMINASE"/>
    <property type="match status" value="1"/>
</dbReference>
<evidence type="ECO:0000256" key="3">
    <source>
        <dbReference type="ARBA" id="ARBA00012655"/>
    </source>
</evidence>
<dbReference type="Proteomes" id="UP000650467">
    <property type="component" value="Unassembled WGS sequence"/>
</dbReference>
<dbReference type="Pfam" id="PF01379">
    <property type="entry name" value="Porphobil_deam"/>
    <property type="match status" value="1"/>
</dbReference>
<feature type="compositionally biased region" description="Low complexity" evidence="6">
    <location>
        <begin position="42"/>
        <end position="52"/>
    </location>
</feature>
<feature type="compositionally biased region" description="Basic and acidic residues" evidence="6">
    <location>
        <begin position="425"/>
        <end position="434"/>
    </location>
</feature>
<evidence type="ECO:0000256" key="5">
    <source>
        <dbReference type="ARBA" id="ARBA00023244"/>
    </source>
</evidence>
<evidence type="ECO:0000256" key="6">
    <source>
        <dbReference type="SAM" id="MobiDB-lite"/>
    </source>
</evidence>
<feature type="region of interest" description="Disordered" evidence="6">
    <location>
        <begin position="248"/>
        <end position="276"/>
    </location>
</feature>
<evidence type="ECO:0000259" key="7">
    <source>
        <dbReference type="Pfam" id="PF01379"/>
    </source>
</evidence>
<proteinExistence type="inferred from homology"/>
<dbReference type="SUPFAM" id="SSF53850">
    <property type="entry name" value="Periplasmic binding protein-like II"/>
    <property type="match status" value="1"/>
</dbReference>
<feature type="compositionally biased region" description="Gly residues" evidence="6">
    <location>
        <begin position="248"/>
        <end position="272"/>
    </location>
</feature>
<dbReference type="EMBL" id="JAEHOC010000013">
    <property type="protein sequence ID" value="KAG2436185.1"/>
    <property type="molecule type" value="Genomic_DNA"/>
</dbReference>
<keyword evidence="5" id="KW-0627">Porphyrin biosynthesis</keyword>
<dbReference type="InterPro" id="IPR022417">
    <property type="entry name" value="Porphobilin_deaminase_N"/>
</dbReference>
<dbReference type="OrthoDB" id="564646at2759"/>
<evidence type="ECO:0000256" key="4">
    <source>
        <dbReference type="ARBA" id="ARBA00022679"/>
    </source>
</evidence>
<keyword evidence="9" id="KW-1185">Reference proteome</keyword>
<dbReference type="PRINTS" id="PR00151">
    <property type="entry name" value="PORPHBDMNASE"/>
</dbReference>
<dbReference type="GO" id="GO:0004418">
    <property type="term" value="F:hydroxymethylbilane synthase activity"/>
    <property type="evidence" value="ECO:0007669"/>
    <property type="project" value="UniProtKB-EC"/>
</dbReference>
<comment type="cofactor">
    <cofactor evidence="1">
        <name>dipyrromethane</name>
        <dbReference type="ChEBI" id="CHEBI:60342"/>
    </cofactor>
</comment>
<name>A0A835TC71_CHLIN</name>